<sequence length="65" mass="7263">MKNLKRVIRLCGLLIYMTLAVAGIALAGVPPNFTEKRRLFIDTEAKIELVEQKAEEDAGGEELKF</sequence>
<evidence type="ECO:0000313" key="2">
    <source>
        <dbReference type="Proteomes" id="UP001216139"/>
    </source>
</evidence>
<organism evidence="1 2">
    <name type="scientific">Mucilaginibacter jinjuensis</name>
    <dbReference type="NCBI Taxonomy" id="1176721"/>
    <lineage>
        <taxon>Bacteria</taxon>
        <taxon>Pseudomonadati</taxon>
        <taxon>Bacteroidota</taxon>
        <taxon>Sphingobacteriia</taxon>
        <taxon>Sphingobacteriales</taxon>
        <taxon>Sphingobacteriaceae</taxon>
        <taxon>Mucilaginibacter</taxon>
    </lineage>
</organism>
<reference evidence="1 2" key="1">
    <citation type="submission" date="2023-02" db="EMBL/GenBank/DDBJ databases">
        <title>Genome sequence of Mucilaginibacter jinjuensis strain KACC 16571.</title>
        <authorList>
            <person name="Kim S."/>
            <person name="Heo J."/>
            <person name="Kwon S.-W."/>
        </authorList>
    </citation>
    <scope>NUCLEOTIDE SEQUENCE [LARGE SCALE GENOMIC DNA]</scope>
    <source>
        <strain evidence="1 2">KACC 16571</strain>
    </source>
</reference>
<protein>
    <submittedName>
        <fullName evidence="1">Uncharacterized protein</fullName>
    </submittedName>
</protein>
<dbReference type="Proteomes" id="UP001216139">
    <property type="component" value="Chromosome"/>
</dbReference>
<dbReference type="RefSeq" id="WP_273631853.1">
    <property type="nucleotide sequence ID" value="NZ_CP117167.1"/>
</dbReference>
<accession>A0ABY7TAL1</accession>
<evidence type="ECO:0000313" key="1">
    <source>
        <dbReference type="EMBL" id="WCT13544.1"/>
    </source>
</evidence>
<name>A0ABY7TAL1_9SPHI</name>
<dbReference type="EMBL" id="CP117167">
    <property type="protein sequence ID" value="WCT13544.1"/>
    <property type="molecule type" value="Genomic_DNA"/>
</dbReference>
<proteinExistence type="predicted"/>
<gene>
    <name evidence="1" type="ORF">PQO05_06290</name>
</gene>
<keyword evidence="2" id="KW-1185">Reference proteome</keyword>